<evidence type="ECO:0000256" key="2">
    <source>
        <dbReference type="SAM" id="Phobius"/>
    </source>
</evidence>
<reference evidence="4" key="2">
    <citation type="submission" date="2021-04" db="EMBL/GenBank/DDBJ databases">
        <authorList>
            <person name="Gilroy R."/>
        </authorList>
    </citation>
    <scope>NUCLEOTIDE SEQUENCE</scope>
    <source>
        <strain evidence="4">CHK185-1770</strain>
    </source>
</reference>
<dbReference type="Gene3D" id="3.40.190.10">
    <property type="entry name" value="Periplasmic binding protein-like II"/>
    <property type="match status" value="1"/>
</dbReference>
<dbReference type="PANTHER" id="PTHR33392">
    <property type="entry name" value="POLYISOPRENYL-TEICHOIC ACID--PEPTIDOGLYCAN TEICHOIC ACID TRANSFERASE TAGU"/>
    <property type="match status" value="1"/>
</dbReference>
<evidence type="ECO:0000313" key="5">
    <source>
        <dbReference type="Proteomes" id="UP000826793"/>
    </source>
</evidence>
<proteinExistence type="inferred from homology"/>
<comment type="caution">
    <text evidence="4">The sequence shown here is derived from an EMBL/GenBank/DDBJ whole genome shotgun (WGS) entry which is preliminary data.</text>
</comment>
<reference evidence="4" key="1">
    <citation type="journal article" date="2021" name="PeerJ">
        <title>Extensive microbial diversity within the chicken gut microbiome revealed by metagenomics and culture.</title>
        <authorList>
            <person name="Gilroy R."/>
            <person name="Ravi A."/>
            <person name="Getino M."/>
            <person name="Pursley I."/>
            <person name="Horton D.L."/>
            <person name="Alikhan N.F."/>
            <person name="Baker D."/>
            <person name="Gharbi K."/>
            <person name="Hall N."/>
            <person name="Watson M."/>
            <person name="Adriaenssens E.M."/>
            <person name="Foster-Nyarko E."/>
            <person name="Jarju S."/>
            <person name="Secka A."/>
            <person name="Antonio M."/>
            <person name="Oren A."/>
            <person name="Chaudhuri R.R."/>
            <person name="La Ragione R."/>
            <person name="Hildebrand F."/>
            <person name="Pallen M.J."/>
        </authorList>
    </citation>
    <scope>NUCLEOTIDE SEQUENCE</scope>
    <source>
        <strain evidence="4">CHK185-1770</strain>
    </source>
</reference>
<keyword evidence="2" id="KW-1133">Transmembrane helix</keyword>
<feature type="transmembrane region" description="Helical" evidence="2">
    <location>
        <begin position="9"/>
        <end position="31"/>
    </location>
</feature>
<accession>A0A9D2SF71</accession>
<dbReference type="Gene3D" id="3.40.630.190">
    <property type="entry name" value="LCP protein"/>
    <property type="match status" value="1"/>
</dbReference>
<feature type="domain" description="Cell envelope-related transcriptional attenuator" evidence="3">
    <location>
        <begin position="183"/>
        <end position="327"/>
    </location>
</feature>
<sequence>MKTWGKRGILWVGGVLGIGILVVLGVVLSLYTQARRTLQQAGEDREPKREVGVYVLQEDPAQELADAADYVFGRVQEENAAQTALETALGKAPAYAEYATVFALVDALREGACGAVLLEEAYQVSVGDARGYEWTQTDMRKLGVLELSVEEEEPMEVPPDTPDRFLLYLSGSDTFGDISTRSRSDVNILAAVDVPAREVLLVATPRDYYVSFSRTDGAKDKLAHTGIYGVAASVDALETLYQVDIDYYLRVNFTGFVEIIDALGGVNVYSDRKFTVENIRTYEEGYNQLTGIEALAFARERMSFPEGDFQRAKNQMEVIRAVVEKAASPALVWNFSQVLEALEGTFETNLPEEQILALAPKLSGDWEVDTFTAGGESAYRETWSMPGQELYVLLPRESSVEEARNLLNQALAE</sequence>
<evidence type="ECO:0000256" key="1">
    <source>
        <dbReference type="ARBA" id="ARBA00006068"/>
    </source>
</evidence>
<evidence type="ECO:0000313" key="4">
    <source>
        <dbReference type="EMBL" id="HJB98505.1"/>
    </source>
</evidence>
<dbReference type="InterPro" id="IPR004474">
    <property type="entry name" value="LytR_CpsA_psr"/>
</dbReference>
<dbReference type="PANTHER" id="PTHR33392:SF6">
    <property type="entry name" value="POLYISOPRENYL-TEICHOIC ACID--PEPTIDOGLYCAN TEICHOIC ACID TRANSFERASE TAGU"/>
    <property type="match status" value="1"/>
</dbReference>
<dbReference type="AlphaFoldDB" id="A0A9D2SF71"/>
<organism evidence="4 5">
    <name type="scientific">Candidatus Acutalibacter pullicola</name>
    <dbReference type="NCBI Taxonomy" id="2838417"/>
    <lineage>
        <taxon>Bacteria</taxon>
        <taxon>Bacillati</taxon>
        <taxon>Bacillota</taxon>
        <taxon>Clostridia</taxon>
        <taxon>Eubacteriales</taxon>
        <taxon>Acutalibacteraceae</taxon>
        <taxon>Acutalibacter</taxon>
    </lineage>
</organism>
<comment type="similarity">
    <text evidence="1">Belongs to the LytR/CpsA/Psr (LCP) family.</text>
</comment>
<protein>
    <submittedName>
        <fullName evidence="4">LCP family protein</fullName>
    </submittedName>
</protein>
<dbReference type="EMBL" id="DWXG01000063">
    <property type="protein sequence ID" value="HJB98505.1"/>
    <property type="molecule type" value="Genomic_DNA"/>
</dbReference>
<evidence type="ECO:0000259" key="3">
    <source>
        <dbReference type="Pfam" id="PF03816"/>
    </source>
</evidence>
<dbReference type="NCBIfam" id="TIGR00350">
    <property type="entry name" value="lytR_cpsA_psr"/>
    <property type="match status" value="1"/>
</dbReference>
<name>A0A9D2SF71_9FIRM</name>
<dbReference type="Proteomes" id="UP000826793">
    <property type="component" value="Unassembled WGS sequence"/>
</dbReference>
<dbReference type="Pfam" id="PF03816">
    <property type="entry name" value="LytR_cpsA_psr"/>
    <property type="match status" value="1"/>
</dbReference>
<dbReference type="InterPro" id="IPR050922">
    <property type="entry name" value="LytR/CpsA/Psr_CW_biosynth"/>
</dbReference>
<gene>
    <name evidence="4" type="ORF">H9710_08000</name>
</gene>
<keyword evidence="2" id="KW-0472">Membrane</keyword>
<keyword evidence="2" id="KW-0812">Transmembrane</keyword>